<dbReference type="Proteomes" id="UP000603865">
    <property type="component" value="Unassembled WGS sequence"/>
</dbReference>
<dbReference type="RefSeq" id="WP_189087687.1">
    <property type="nucleotide sequence ID" value="NZ_BMQL01000001.1"/>
</dbReference>
<reference evidence="1" key="2">
    <citation type="submission" date="2020-09" db="EMBL/GenBank/DDBJ databases">
        <authorList>
            <person name="Sun Q."/>
            <person name="Ohkuma M."/>
        </authorList>
    </citation>
    <scope>NUCLEOTIDE SEQUENCE</scope>
    <source>
        <strain evidence="1">JCM 31311</strain>
    </source>
</reference>
<comment type="caution">
    <text evidence="1">The sequence shown here is derived from an EMBL/GenBank/DDBJ whole genome shotgun (WGS) entry which is preliminary data.</text>
</comment>
<dbReference type="InterPro" id="IPR047722">
    <property type="entry name" value="STM4015-like"/>
</dbReference>
<gene>
    <name evidence="1" type="ORF">GCM10008957_02850</name>
</gene>
<keyword evidence="2" id="KW-1185">Reference proteome</keyword>
<dbReference type="EMBL" id="BMQL01000001">
    <property type="protein sequence ID" value="GGQ94143.1"/>
    <property type="molecule type" value="Genomic_DNA"/>
</dbReference>
<reference evidence="1" key="1">
    <citation type="journal article" date="2014" name="Int. J. Syst. Evol. Microbiol.">
        <title>Complete genome sequence of Corynebacterium casei LMG S-19264T (=DSM 44701T), isolated from a smear-ripened cheese.</title>
        <authorList>
            <consortium name="US DOE Joint Genome Institute (JGI-PGF)"/>
            <person name="Walter F."/>
            <person name="Albersmeier A."/>
            <person name="Kalinowski J."/>
            <person name="Ruckert C."/>
        </authorList>
    </citation>
    <scope>NUCLEOTIDE SEQUENCE</scope>
    <source>
        <strain evidence="1">JCM 31311</strain>
    </source>
</reference>
<dbReference type="AlphaFoldDB" id="A0A918F268"/>
<protein>
    <recommendedName>
        <fullName evidence="3">Cytoplasmic protein</fullName>
    </recommendedName>
</protein>
<proteinExistence type="predicted"/>
<evidence type="ECO:0008006" key="3">
    <source>
        <dbReference type="Google" id="ProtNLM"/>
    </source>
</evidence>
<evidence type="ECO:0000313" key="2">
    <source>
        <dbReference type="Proteomes" id="UP000603865"/>
    </source>
</evidence>
<sequence length="319" mass="34799">MTPIYPEESDYLSFQDTLFGRPVLAFTGDLEGVPDAAYRVRLEYDEDKQHSWATKFKHLLDQPQAAQLRGLVVGSWGETWEEGPEDVIQALIAAADRLPNLEALFIGDIDSQEAEISWIHQGDLSPVLSAFPNLRFFGAQGGTNLNLGMVRLPRLEELKIVAGGLSAEVVQQVAGADAPELRKLELYIGTSDYGGSSSVHDLRPLLEGTAAFPKLVSLGLMNCDYADAVAEALQGAPILEQLDILDLSQGTLTDAGARALIANPALSRLKKLDLHHHYVSDEVLADLRATFPALEIDASDPQEEDGDDDEVYRYVAISE</sequence>
<accession>A0A918F268</accession>
<dbReference type="InterPro" id="IPR032675">
    <property type="entry name" value="LRR_dom_sf"/>
</dbReference>
<name>A0A918F268_9DEIO</name>
<dbReference type="NCBIfam" id="NF038076">
    <property type="entry name" value="fam_STM4015"/>
    <property type="match status" value="1"/>
</dbReference>
<evidence type="ECO:0000313" key="1">
    <source>
        <dbReference type="EMBL" id="GGQ94143.1"/>
    </source>
</evidence>
<organism evidence="1 2">
    <name type="scientific">Deinococcus ruber</name>
    <dbReference type="NCBI Taxonomy" id="1848197"/>
    <lineage>
        <taxon>Bacteria</taxon>
        <taxon>Thermotogati</taxon>
        <taxon>Deinococcota</taxon>
        <taxon>Deinococci</taxon>
        <taxon>Deinococcales</taxon>
        <taxon>Deinococcaceae</taxon>
        <taxon>Deinococcus</taxon>
    </lineage>
</organism>
<dbReference type="SUPFAM" id="SSF52047">
    <property type="entry name" value="RNI-like"/>
    <property type="match status" value="1"/>
</dbReference>
<dbReference type="Gene3D" id="3.80.10.10">
    <property type="entry name" value="Ribonuclease Inhibitor"/>
    <property type="match status" value="1"/>
</dbReference>